<dbReference type="SUPFAM" id="SSF56281">
    <property type="entry name" value="Metallo-hydrolase/oxidoreductase"/>
    <property type="match status" value="1"/>
</dbReference>
<comment type="caution">
    <text evidence="7">The sequence shown here is derived from an EMBL/GenBank/DDBJ whole genome shotgun (WGS) entry which is preliminary data.</text>
</comment>
<protein>
    <submittedName>
        <fullName evidence="7">Alkyl/aryl-sulfatase</fullName>
    </submittedName>
</protein>
<organism evidence="7 8">
    <name type="scientific">Phenylobacterium terrae</name>
    <dbReference type="NCBI Taxonomy" id="2665495"/>
    <lineage>
        <taxon>Bacteria</taxon>
        <taxon>Pseudomonadati</taxon>
        <taxon>Pseudomonadota</taxon>
        <taxon>Alphaproteobacteria</taxon>
        <taxon>Caulobacterales</taxon>
        <taxon>Caulobacteraceae</taxon>
        <taxon>Phenylobacterium</taxon>
    </lineage>
</organism>
<evidence type="ECO:0000256" key="2">
    <source>
        <dbReference type="ARBA" id="ARBA00022801"/>
    </source>
</evidence>
<evidence type="ECO:0000256" key="4">
    <source>
        <dbReference type="ARBA" id="ARBA00033751"/>
    </source>
</evidence>
<dbReference type="PANTHER" id="PTHR43223">
    <property type="entry name" value="ALKYL/ARYL-SULFATASE"/>
    <property type="match status" value="1"/>
</dbReference>
<dbReference type="SMART" id="SM00849">
    <property type="entry name" value="Lactamase_B"/>
    <property type="match status" value="1"/>
</dbReference>
<keyword evidence="2" id="KW-0378">Hydrolase</keyword>
<dbReference type="Pfam" id="PF00753">
    <property type="entry name" value="Lactamase_B"/>
    <property type="match status" value="1"/>
</dbReference>
<dbReference type="RefSeq" id="WP_377283004.1">
    <property type="nucleotide sequence ID" value="NZ_JBHRSI010000008.1"/>
</dbReference>
<keyword evidence="3" id="KW-0862">Zinc</keyword>
<sequence length="643" mass="68897">MRLRFILATALAGLALPAAAEPTAHTTALQAQAAAAPEFADRTDYDFAARGFLGTRTDPVIRSAAGGVAWDLRAYDFLKGEAPASVHPALWRQSQLLAKHGLFEVVDGVYQVRGFDLANVTFIRGRRGWIVIDPLGSAETAKAAYELVTETLGARPVTAVVYTHSHSDHFNGAGGLVSPEDAAAGRVKVIAPEGFMEAVASENILAGPAMARRAVYQFGVFLPRGPEGQVGAGIGPGLSRGTPALVAPNTIVTASSSRLTVDGVEMEFQLTPETEAPAEMNIYLPGLRVLCMAENANATMHNVLTPRGALVRDAKAWADQLTASLRLYGDRSDVMFTSHAWPRWGREEVKSFLARHRDAYKFLHDQTVRLMNQGLTGEEIAERLTLPPELAREWYNKGFYGNVSFNSRAVYQRYMGWYEGNPVQLAPLPPERAATRYVEAMGGPAAVTARARAAFEAGDYAWAAELLDKLVFAGDPTPEAKALLAESYRQLGYQSESSLWRNMYLSAADELASAPKGGPGQPGLLASAPLPLMLDAIAVRLDPAKAAGGELALQIVLTDEPGKALLKVANGVLVHEPVLAPSEAQAVLKVRRADLAGLFTGTRKLADLQAAGHAELSGDPTVLTRLAAWIERPAARPFPIVTP</sequence>
<feature type="chain" id="PRO_5046991124" evidence="5">
    <location>
        <begin position="21"/>
        <end position="643"/>
    </location>
</feature>
<evidence type="ECO:0000256" key="1">
    <source>
        <dbReference type="ARBA" id="ARBA00022723"/>
    </source>
</evidence>
<dbReference type="InterPro" id="IPR036866">
    <property type="entry name" value="RibonucZ/Hydroxyglut_hydro"/>
</dbReference>
<dbReference type="Gene3D" id="3.30.1050.10">
    <property type="entry name" value="SCP2 sterol-binding domain"/>
    <property type="match status" value="1"/>
</dbReference>
<keyword evidence="1" id="KW-0479">Metal-binding</keyword>
<keyword evidence="5" id="KW-0732">Signal</keyword>
<dbReference type="Pfam" id="PF14863">
    <property type="entry name" value="Alkyl_sulf_dimr"/>
    <property type="match status" value="1"/>
</dbReference>
<dbReference type="InterPro" id="IPR036527">
    <property type="entry name" value="SCP2_sterol-bd_dom_sf"/>
</dbReference>
<dbReference type="InterPro" id="IPR038536">
    <property type="entry name" value="Alkyl/aryl-sulf_dimr_sf"/>
</dbReference>
<dbReference type="CDD" id="cd07710">
    <property type="entry name" value="arylsulfatase_Sdsa1-like_MBL-fold"/>
    <property type="match status" value="1"/>
</dbReference>
<dbReference type="Pfam" id="PF14864">
    <property type="entry name" value="Alkyl_sulf_C"/>
    <property type="match status" value="1"/>
</dbReference>
<dbReference type="InterPro" id="IPR044097">
    <property type="entry name" value="Bds1/SdsA1_MBL-fold"/>
</dbReference>
<evidence type="ECO:0000256" key="5">
    <source>
        <dbReference type="SAM" id="SignalP"/>
    </source>
</evidence>
<name>A0ABW4N2Y5_9CAUL</name>
<dbReference type="Proteomes" id="UP001597237">
    <property type="component" value="Unassembled WGS sequence"/>
</dbReference>
<proteinExistence type="inferred from homology"/>
<feature type="domain" description="Metallo-beta-lactamase" evidence="6">
    <location>
        <begin position="117"/>
        <end position="339"/>
    </location>
</feature>
<dbReference type="EMBL" id="JBHUEY010000001">
    <property type="protein sequence ID" value="MFD1783804.1"/>
    <property type="molecule type" value="Genomic_DNA"/>
</dbReference>
<evidence type="ECO:0000256" key="3">
    <source>
        <dbReference type="ARBA" id="ARBA00022833"/>
    </source>
</evidence>
<dbReference type="InterPro" id="IPR052195">
    <property type="entry name" value="Bact_Alkyl/Aryl-Sulfatase"/>
</dbReference>
<dbReference type="InterPro" id="IPR001279">
    <property type="entry name" value="Metallo-B-lactamas"/>
</dbReference>
<comment type="similarity">
    <text evidence="4">Belongs to the metallo-beta-lactamase superfamily. Type III sulfatase family.</text>
</comment>
<gene>
    <name evidence="7" type="ORF">ACFSC0_10405</name>
</gene>
<dbReference type="Gene3D" id="3.60.15.30">
    <property type="entry name" value="Metallo-beta-lactamase domain"/>
    <property type="match status" value="1"/>
</dbReference>
<reference evidence="8" key="1">
    <citation type="journal article" date="2019" name="Int. J. Syst. Evol. Microbiol.">
        <title>The Global Catalogue of Microorganisms (GCM) 10K type strain sequencing project: providing services to taxonomists for standard genome sequencing and annotation.</title>
        <authorList>
            <consortium name="The Broad Institute Genomics Platform"/>
            <consortium name="The Broad Institute Genome Sequencing Center for Infectious Disease"/>
            <person name="Wu L."/>
            <person name="Ma J."/>
        </authorList>
    </citation>
    <scope>NUCLEOTIDE SEQUENCE [LARGE SCALE GENOMIC DNA]</scope>
    <source>
        <strain evidence="8">DFY28</strain>
    </source>
</reference>
<feature type="signal peptide" evidence="5">
    <location>
        <begin position="1"/>
        <end position="20"/>
    </location>
</feature>
<dbReference type="PANTHER" id="PTHR43223:SF1">
    <property type="entry name" value="ALKYL_ARYL-SULFATASE BDS1"/>
    <property type="match status" value="1"/>
</dbReference>
<evidence type="ECO:0000313" key="7">
    <source>
        <dbReference type="EMBL" id="MFD1783804.1"/>
    </source>
</evidence>
<evidence type="ECO:0000259" key="6">
    <source>
        <dbReference type="SMART" id="SM00849"/>
    </source>
</evidence>
<accession>A0ABW4N2Y5</accession>
<evidence type="ECO:0000313" key="8">
    <source>
        <dbReference type="Proteomes" id="UP001597237"/>
    </source>
</evidence>
<dbReference type="InterPro" id="IPR029229">
    <property type="entry name" value="Alkyl_sulf_C"/>
</dbReference>
<dbReference type="InterPro" id="IPR029228">
    <property type="entry name" value="Alkyl_sulf_dimr"/>
</dbReference>
<dbReference type="Gene3D" id="1.25.40.880">
    <property type="entry name" value="Alkyl sulfatase, dimerisation domain"/>
    <property type="match status" value="1"/>
</dbReference>
<dbReference type="SUPFAM" id="SSF55718">
    <property type="entry name" value="SCP-like"/>
    <property type="match status" value="1"/>
</dbReference>
<keyword evidence="8" id="KW-1185">Reference proteome</keyword>